<comment type="caution">
    <text evidence="3">The sequence shown here is derived from an EMBL/GenBank/DDBJ whole genome shotgun (WGS) entry which is preliminary data.</text>
</comment>
<comment type="similarity">
    <text evidence="2">Belongs to the TRAPP small subunits family. BET3 subfamily.</text>
</comment>
<name>A0ABS2Y8C2_POLSP</name>
<dbReference type="EMBL" id="JAAWVQ010117609">
    <property type="protein sequence ID" value="MBN3282424.1"/>
    <property type="molecule type" value="Genomic_DNA"/>
</dbReference>
<dbReference type="Gene3D" id="3.30.1380.20">
    <property type="entry name" value="Trafficking protein particle complex subunit 3"/>
    <property type="match status" value="1"/>
</dbReference>
<gene>
    <name evidence="3" type="primary">Trappc6b_0</name>
    <name evidence="3" type="ORF">GTO93_0015941</name>
</gene>
<dbReference type="InterPro" id="IPR024096">
    <property type="entry name" value="NO_sig/Golgi_transp_ligand-bd"/>
</dbReference>
<comment type="subcellular location">
    <subcellularLocation>
        <location evidence="1">Golgi apparatus</location>
        <location evidence="1">cis-Golgi network</location>
    </subcellularLocation>
</comment>
<evidence type="ECO:0000313" key="4">
    <source>
        <dbReference type="Proteomes" id="UP001166093"/>
    </source>
</evidence>
<keyword evidence="4" id="KW-1185">Reference proteome</keyword>
<sequence>RMADEAVFQFLHNELIQYVYRSAEQGEMENGRCITRLENMGFRVGQGLIERFTKDTARFKDELDVMKFICKDFWTSVFKKQIDNLRTNHQGIYVLQDNKFRLLAQMSGGKQYLEHAPKYLAFSCGLVRGGLSNLGVKSIVTAEVSTMPACKCLFIYACNLLHGLFYTKIYSSYLSFHTLYTLKKGRPCRQPNLYLSIATLGVGCQVVVIDQQTLKLQDCY</sequence>
<accession>A0ABS2Y8C2</accession>
<evidence type="ECO:0000256" key="2">
    <source>
        <dbReference type="ARBA" id="ARBA00006218"/>
    </source>
</evidence>
<dbReference type="SUPFAM" id="SSF111126">
    <property type="entry name" value="Ligand-binding domain in the NO signalling and Golgi transport"/>
    <property type="match status" value="1"/>
</dbReference>
<dbReference type="Proteomes" id="UP001166093">
    <property type="component" value="Unassembled WGS sequence"/>
</dbReference>
<feature type="non-terminal residue" evidence="3">
    <location>
        <position position="220"/>
    </location>
</feature>
<protein>
    <submittedName>
        <fullName evidence="3">TPC6B protein</fullName>
    </submittedName>
</protein>
<dbReference type="PANTHER" id="PTHR12817">
    <property type="entry name" value="TRAFFICKING PROTEIN PARTICLE COMPLEX SUBUNIT 6B"/>
    <property type="match status" value="1"/>
</dbReference>
<dbReference type="PANTHER" id="PTHR12817:SF3">
    <property type="entry name" value="TRAFFICKING PROTEIN PARTICLE COMPLEX SUBUNIT 6B"/>
    <property type="match status" value="1"/>
</dbReference>
<dbReference type="InterPro" id="IPR037992">
    <property type="entry name" value="TRAPPC6/Trs33"/>
</dbReference>
<feature type="non-terminal residue" evidence="3">
    <location>
        <position position="1"/>
    </location>
</feature>
<proteinExistence type="inferred from homology"/>
<organism evidence="3 4">
    <name type="scientific">Polyodon spathula</name>
    <name type="common">North American paddlefish</name>
    <name type="synonym">Squalus spathula</name>
    <dbReference type="NCBI Taxonomy" id="7913"/>
    <lineage>
        <taxon>Eukaryota</taxon>
        <taxon>Metazoa</taxon>
        <taxon>Chordata</taxon>
        <taxon>Craniata</taxon>
        <taxon>Vertebrata</taxon>
        <taxon>Euteleostomi</taxon>
        <taxon>Actinopterygii</taxon>
        <taxon>Chondrostei</taxon>
        <taxon>Acipenseriformes</taxon>
        <taxon>Polyodontidae</taxon>
        <taxon>Polyodon</taxon>
    </lineage>
</organism>
<evidence type="ECO:0000313" key="3">
    <source>
        <dbReference type="EMBL" id="MBN3282424.1"/>
    </source>
</evidence>
<dbReference type="InterPro" id="IPR007194">
    <property type="entry name" value="TRAPP_component"/>
</dbReference>
<evidence type="ECO:0000256" key="1">
    <source>
        <dbReference type="ARBA" id="ARBA00004222"/>
    </source>
</evidence>
<dbReference type="CDD" id="cd14944">
    <property type="entry name" value="TRAPPC6A_Trs33"/>
    <property type="match status" value="1"/>
</dbReference>
<reference evidence="3" key="1">
    <citation type="journal article" date="2021" name="Cell">
        <title>Tracing the genetic footprints of vertebrate landing in non-teleost ray-finned fishes.</title>
        <authorList>
            <person name="Bi X."/>
            <person name="Wang K."/>
            <person name="Yang L."/>
            <person name="Pan H."/>
            <person name="Jiang H."/>
            <person name="Wei Q."/>
            <person name="Fang M."/>
            <person name="Yu H."/>
            <person name="Zhu C."/>
            <person name="Cai Y."/>
            <person name="He Y."/>
            <person name="Gan X."/>
            <person name="Zeng H."/>
            <person name="Yu D."/>
            <person name="Zhu Y."/>
            <person name="Jiang H."/>
            <person name="Qiu Q."/>
            <person name="Yang H."/>
            <person name="Zhang Y.E."/>
            <person name="Wang W."/>
            <person name="Zhu M."/>
            <person name="He S."/>
            <person name="Zhang G."/>
        </authorList>
    </citation>
    <scope>NUCLEOTIDE SEQUENCE</scope>
    <source>
        <strain evidence="3">Pddl_001</strain>
    </source>
</reference>
<dbReference type="Pfam" id="PF04051">
    <property type="entry name" value="TRAPP"/>
    <property type="match status" value="1"/>
</dbReference>